<dbReference type="Pfam" id="PF05380">
    <property type="entry name" value="Peptidase_A17"/>
    <property type="match status" value="1"/>
</dbReference>
<sequence length="238" mass="27972">MKSIFEEASMKIREFLSNDEEFNERIPEYDRSTANKENFLGLKWIHDMDVIRVTLKPWVGKKITKRTIIQFVASQYDPLGFLVPSMVPFKLFIQYLWKENKSWDKVLNEDDEQQWNALIKEWSTNVIDVPKFAITNSLQTEIHVFTDASNVAYFTAMYVLRQGNQGTKSNSFLIYAKFRIALIKGISIPRLELLSILIGNYTKLLPRFVQNRVEEIREAKFAFRYIRSEQNPVDIATK</sequence>
<dbReference type="STRING" id="6277.A0A498SWP8"/>
<evidence type="ECO:0000313" key="2">
    <source>
        <dbReference type="Proteomes" id="UP000276991"/>
    </source>
</evidence>
<reference evidence="1 2" key="1">
    <citation type="submission" date="2018-08" db="EMBL/GenBank/DDBJ databases">
        <authorList>
            <person name="Laetsch R D."/>
            <person name="Stevens L."/>
            <person name="Kumar S."/>
            <person name="Blaxter L. M."/>
        </authorList>
    </citation>
    <scope>NUCLEOTIDE SEQUENCE [LARGE SCALE GENOMIC DNA]</scope>
</reference>
<dbReference type="AlphaFoldDB" id="A0A498SWP8"/>
<keyword evidence="2" id="KW-1185">Reference proteome</keyword>
<gene>
    <name evidence="1" type="ORF">NAV_LOCUS10250</name>
</gene>
<dbReference type="OrthoDB" id="5857971at2759"/>
<dbReference type="EMBL" id="UPTC01006023">
    <property type="protein sequence ID" value="VBB35459.1"/>
    <property type="molecule type" value="Genomic_DNA"/>
</dbReference>
<feature type="non-terminal residue" evidence="1">
    <location>
        <position position="238"/>
    </location>
</feature>
<dbReference type="PANTHER" id="PTHR47331">
    <property type="entry name" value="PHD-TYPE DOMAIN-CONTAINING PROTEIN"/>
    <property type="match status" value="1"/>
</dbReference>
<accession>A0A498SWP8</accession>
<evidence type="ECO:0008006" key="3">
    <source>
        <dbReference type="Google" id="ProtNLM"/>
    </source>
</evidence>
<protein>
    <recommendedName>
        <fullName evidence="3">Reverse transcriptase/retrotransposon-derived protein RNase H-like domain-containing protein</fullName>
    </recommendedName>
</protein>
<proteinExistence type="predicted"/>
<dbReference type="Proteomes" id="UP000276991">
    <property type="component" value="Unassembled WGS sequence"/>
</dbReference>
<evidence type="ECO:0000313" key="1">
    <source>
        <dbReference type="EMBL" id="VBB35459.1"/>
    </source>
</evidence>
<organism evidence="1 2">
    <name type="scientific">Acanthocheilonema viteae</name>
    <name type="common">Filarial nematode worm</name>
    <name type="synonym">Dipetalonema viteae</name>
    <dbReference type="NCBI Taxonomy" id="6277"/>
    <lineage>
        <taxon>Eukaryota</taxon>
        <taxon>Metazoa</taxon>
        <taxon>Ecdysozoa</taxon>
        <taxon>Nematoda</taxon>
        <taxon>Chromadorea</taxon>
        <taxon>Rhabditida</taxon>
        <taxon>Spirurina</taxon>
        <taxon>Spiruromorpha</taxon>
        <taxon>Filarioidea</taxon>
        <taxon>Onchocercidae</taxon>
        <taxon>Acanthocheilonema</taxon>
    </lineage>
</organism>
<dbReference type="InterPro" id="IPR008042">
    <property type="entry name" value="Retrotrans_Pao"/>
</dbReference>
<name>A0A498SWP8_ACAVI</name>